<dbReference type="EMBL" id="CAJVQB010046471">
    <property type="protein sequence ID" value="CAG8832995.1"/>
    <property type="molecule type" value="Genomic_DNA"/>
</dbReference>
<dbReference type="PROSITE" id="PS51421">
    <property type="entry name" value="RAS"/>
    <property type="match status" value="1"/>
</dbReference>
<comment type="similarity">
    <text evidence="1">Belongs to the protein kinase superfamily. TKL Ser/Thr protein kinase family. ROCO subfamily.</text>
</comment>
<evidence type="ECO:0000256" key="3">
    <source>
        <dbReference type="ARBA" id="ARBA00023134"/>
    </source>
</evidence>
<evidence type="ECO:0000256" key="1">
    <source>
        <dbReference type="ARBA" id="ARBA00008171"/>
    </source>
</evidence>
<reference evidence="5 6" key="1">
    <citation type="submission" date="2021-06" db="EMBL/GenBank/DDBJ databases">
        <authorList>
            <person name="Kallberg Y."/>
            <person name="Tangrot J."/>
            <person name="Rosling A."/>
        </authorList>
    </citation>
    <scope>NUCLEOTIDE SEQUENCE [LARGE SCALE GENOMIC DNA]</scope>
    <source>
        <strain evidence="5 6">120-4 pot B 10/14</strain>
    </source>
</reference>
<dbReference type="Gene3D" id="1.10.510.10">
    <property type="entry name" value="Transferase(Phosphotransferase) domain 1"/>
    <property type="match status" value="1"/>
</dbReference>
<keyword evidence="2" id="KW-0547">Nucleotide-binding</keyword>
<protein>
    <submittedName>
        <fullName evidence="5">12582_t:CDS:1</fullName>
    </submittedName>
</protein>
<dbReference type="SMART" id="SM00174">
    <property type="entry name" value="RHO"/>
    <property type="match status" value="1"/>
</dbReference>
<dbReference type="InterPro" id="IPR000719">
    <property type="entry name" value="Prot_kinase_dom"/>
</dbReference>
<proteinExistence type="inferred from homology"/>
<comment type="caution">
    <text evidence="5">The sequence shown here is derived from an EMBL/GenBank/DDBJ whole genome shotgun (WGS) entry which is preliminary data.</text>
</comment>
<dbReference type="InterPro" id="IPR005225">
    <property type="entry name" value="Small_GTP-bd"/>
</dbReference>
<dbReference type="PANTHER" id="PTHR24072">
    <property type="entry name" value="RHO FAMILY GTPASE"/>
    <property type="match status" value="1"/>
</dbReference>
<dbReference type="SMART" id="SM00175">
    <property type="entry name" value="RAB"/>
    <property type="match status" value="1"/>
</dbReference>
<dbReference type="Pfam" id="PF07714">
    <property type="entry name" value="PK_Tyr_Ser-Thr"/>
    <property type="match status" value="1"/>
</dbReference>
<keyword evidence="6" id="KW-1185">Reference proteome</keyword>
<name>A0ABN7WIP9_GIGMA</name>
<dbReference type="SUPFAM" id="SSF52540">
    <property type="entry name" value="P-loop containing nucleoside triphosphate hydrolases"/>
    <property type="match status" value="1"/>
</dbReference>
<dbReference type="SUPFAM" id="SSF56112">
    <property type="entry name" value="Protein kinase-like (PK-like)"/>
    <property type="match status" value="1"/>
</dbReference>
<dbReference type="NCBIfam" id="TIGR00231">
    <property type="entry name" value="small_GTP"/>
    <property type="match status" value="1"/>
</dbReference>
<dbReference type="InterPro" id="IPR003578">
    <property type="entry name" value="Small_GTPase_Rho"/>
</dbReference>
<dbReference type="CDD" id="cd00157">
    <property type="entry name" value="Rho"/>
    <property type="match status" value="1"/>
</dbReference>
<evidence type="ECO:0000256" key="2">
    <source>
        <dbReference type="ARBA" id="ARBA00022741"/>
    </source>
</evidence>
<dbReference type="Gene3D" id="3.40.50.300">
    <property type="entry name" value="P-loop containing nucleotide triphosphate hydrolases"/>
    <property type="match status" value="1"/>
</dbReference>
<gene>
    <name evidence="5" type="ORF">GMARGA_LOCUS31326</name>
</gene>
<dbReference type="Pfam" id="PF00071">
    <property type="entry name" value="Ras"/>
    <property type="match status" value="1"/>
</dbReference>
<feature type="non-terminal residue" evidence="5">
    <location>
        <position position="1"/>
    </location>
</feature>
<organism evidence="5 6">
    <name type="scientific">Gigaspora margarita</name>
    <dbReference type="NCBI Taxonomy" id="4874"/>
    <lineage>
        <taxon>Eukaryota</taxon>
        <taxon>Fungi</taxon>
        <taxon>Fungi incertae sedis</taxon>
        <taxon>Mucoromycota</taxon>
        <taxon>Glomeromycotina</taxon>
        <taxon>Glomeromycetes</taxon>
        <taxon>Diversisporales</taxon>
        <taxon>Gigasporaceae</taxon>
        <taxon>Gigaspora</taxon>
    </lineage>
</organism>
<feature type="non-terminal residue" evidence="5">
    <location>
        <position position="305"/>
    </location>
</feature>
<dbReference type="PROSITE" id="PS51420">
    <property type="entry name" value="RHO"/>
    <property type="match status" value="1"/>
</dbReference>
<evidence type="ECO:0000313" key="6">
    <source>
        <dbReference type="Proteomes" id="UP000789901"/>
    </source>
</evidence>
<keyword evidence="3" id="KW-0342">GTP-binding</keyword>
<dbReference type="SMART" id="SM00173">
    <property type="entry name" value="RAS"/>
    <property type="match status" value="1"/>
</dbReference>
<evidence type="ECO:0000313" key="5">
    <source>
        <dbReference type="EMBL" id="CAG8832995.1"/>
    </source>
</evidence>
<evidence type="ECO:0000259" key="4">
    <source>
        <dbReference type="PROSITE" id="PS50011"/>
    </source>
</evidence>
<dbReference type="PROSITE" id="PS51419">
    <property type="entry name" value="RAB"/>
    <property type="match status" value="1"/>
</dbReference>
<dbReference type="PROSITE" id="PS50011">
    <property type="entry name" value="PROTEIN_KINASE_DOM"/>
    <property type="match status" value="1"/>
</dbReference>
<dbReference type="InterPro" id="IPR027417">
    <property type="entry name" value="P-loop_NTPase"/>
</dbReference>
<sequence length="305" mass="35157">TDFLVTYITGRCPETFVPTVFENYSKNVIIGGEPCCLSLWDTSGNEDFDRLRPLSYDQTDVFLICFSVVSPDSFDNLKEKWFPEMQHFCPGIPFLIIGTKIDLRDDPLEIRWLSRYDQRPITSEEGRKLAQKLGAIKYVECSARTQRSVENVFDETISALKSLNKKPTFKNQTVALKEFFGTHDRSTFFLDEVEVNVKINVEIYGITYSMHTKKYMMVGRYADKGDLRHYLSKNFAALNWKQKLKILHFIISDLASIHKKEYIHKDLHSGNILLFSDSAGDVETHIYDFGLSEKADCSTICGEIY</sequence>
<dbReference type="PRINTS" id="PR00449">
    <property type="entry name" value="RASTRNSFRMNG"/>
</dbReference>
<feature type="domain" description="Protein kinase" evidence="4">
    <location>
        <begin position="127"/>
        <end position="305"/>
    </location>
</feature>
<dbReference type="InterPro" id="IPR001245">
    <property type="entry name" value="Ser-Thr/Tyr_kinase_cat_dom"/>
</dbReference>
<dbReference type="Proteomes" id="UP000789901">
    <property type="component" value="Unassembled WGS sequence"/>
</dbReference>
<dbReference type="InterPro" id="IPR001806">
    <property type="entry name" value="Small_GTPase"/>
</dbReference>
<accession>A0ABN7WIP9</accession>
<dbReference type="InterPro" id="IPR011009">
    <property type="entry name" value="Kinase-like_dom_sf"/>
</dbReference>